<dbReference type="Pfam" id="PF01019">
    <property type="entry name" value="G_glu_transpept"/>
    <property type="match status" value="1"/>
</dbReference>
<reference evidence="1 2" key="1">
    <citation type="submission" date="2024-05" db="EMBL/GenBank/DDBJ databases">
        <title>Genome sequencing and assembly of Indian major carp, Cirrhinus mrigala (Hamilton, 1822).</title>
        <authorList>
            <person name="Mohindra V."/>
            <person name="Chowdhury L.M."/>
            <person name="Lal K."/>
            <person name="Jena J.K."/>
        </authorList>
    </citation>
    <scope>NUCLEOTIDE SEQUENCE [LARGE SCALE GENOMIC DNA]</scope>
    <source>
        <strain evidence="1">CM1030</strain>
        <tissue evidence="1">Blood</tissue>
    </source>
</reference>
<proteinExistence type="predicted"/>
<evidence type="ECO:0000313" key="2">
    <source>
        <dbReference type="Proteomes" id="UP001529510"/>
    </source>
</evidence>
<keyword evidence="2" id="KW-1185">Reference proteome</keyword>
<dbReference type="PANTHER" id="PTHR11686:SF53">
    <property type="entry name" value="GLUTATHIONE HYDROLASE"/>
    <property type="match status" value="1"/>
</dbReference>
<dbReference type="Proteomes" id="UP001529510">
    <property type="component" value="Unassembled WGS sequence"/>
</dbReference>
<dbReference type="InterPro" id="IPR029055">
    <property type="entry name" value="Ntn_hydrolases_N"/>
</dbReference>
<protein>
    <submittedName>
        <fullName evidence="1">Uncharacterized protein</fullName>
    </submittedName>
</protein>
<dbReference type="PANTHER" id="PTHR11686">
    <property type="entry name" value="GAMMA GLUTAMYL TRANSPEPTIDASE"/>
    <property type="match status" value="1"/>
</dbReference>
<gene>
    <name evidence="1" type="ORF">M9458_022804</name>
</gene>
<name>A0ABD0QB93_CIRMR</name>
<dbReference type="AlphaFoldDB" id="A0ABD0QB93"/>
<dbReference type="InterPro" id="IPR000101">
    <property type="entry name" value="GGT_peptidase"/>
</dbReference>
<dbReference type="EMBL" id="JAMKFB020000010">
    <property type="protein sequence ID" value="KAL0183429.1"/>
    <property type="molecule type" value="Genomic_DNA"/>
</dbReference>
<dbReference type="SUPFAM" id="SSF56235">
    <property type="entry name" value="N-terminal nucleophile aminohydrolases (Ntn hydrolases)"/>
    <property type="match status" value="1"/>
</dbReference>
<feature type="non-terminal residue" evidence="1">
    <location>
        <position position="1"/>
    </location>
</feature>
<comment type="caution">
    <text evidence="1">The sequence shown here is derived from an EMBL/GenBank/DDBJ whole genome shotgun (WGS) entry which is preliminary data.</text>
</comment>
<sequence>VPGELRGYEKAHQLYGKLPWAKLFEPSIKLAREGFPMPAYLANFLQHDLIKNLMNDTELW</sequence>
<evidence type="ECO:0000313" key="1">
    <source>
        <dbReference type="EMBL" id="KAL0183429.1"/>
    </source>
</evidence>
<organism evidence="1 2">
    <name type="scientific">Cirrhinus mrigala</name>
    <name type="common">Mrigala</name>
    <dbReference type="NCBI Taxonomy" id="683832"/>
    <lineage>
        <taxon>Eukaryota</taxon>
        <taxon>Metazoa</taxon>
        <taxon>Chordata</taxon>
        <taxon>Craniata</taxon>
        <taxon>Vertebrata</taxon>
        <taxon>Euteleostomi</taxon>
        <taxon>Actinopterygii</taxon>
        <taxon>Neopterygii</taxon>
        <taxon>Teleostei</taxon>
        <taxon>Ostariophysi</taxon>
        <taxon>Cypriniformes</taxon>
        <taxon>Cyprinidae</taxon>
        <taxon>Labeoninae</taxon>
        <taxon>Labeonini</taxon>
        <taxon>Cirrhinus</taxon>
    </lineage>
</organism>
<accession>A0ABD0QB93</accession>